<evidence type="ECO:0000313" key="2">
    <source>
        <dbReference type="Proteomes" id="UP001372834"/>
    </source>
</evidence>
<evidence type="ECO:0000313" key="1">
    <source>
        <dbReference type="EMBL" id="KAK6638613.1"/>
    </source>
</evidence>
<dbReference type="EMBL" id="JAWJWE010000003">
    <property type="protein sequence ID" value="KAK6638613.1"/>
    <property type="molecule type" value="Genomic_DNA"/>
</dbReference>
<proteinExistence type="predicted"/>
<sequence>MDRQNRGQVKEDGELKPSTMADFFLEILTASAFHPGTRPVFSYSPGVERKEKGCPGEKPSSTARGLIKFQEIQDFFSGKGRNFDLRVKFGCVCVCVCVTIQNSFPTVSDKSQIVSDTVGGSIHQTRHGGEVDGCRRSNVVTFGSIQQDPVRIKQ</sequence>
<reference evidence="1 2" key="1">
    <citation type="submission" date="2023-10" db="EMBL/GenBank/DDBJ databases">
        <title>Genomes of two closely related lineages of the louse Polyplax serrata with different host specificities.</title>
        <authorList>
            <person name="Martinu J."/>
            <person name="Tarabai H."/>
            <person name="Stefka J."/>
            <person name="Hypsa V."/>
        </authorList>
    </citation>
    <scope>NUCLEOTIDE SEQUENCE [LARGE SCALE GENOMIC DNA]</scope>
    <source>
        <strain evidence="1">HR10_N</strain>
    </source>
</reference>
<protein>
    <submittedName>
        <fullName evidence="1">Uncharacterized protein</fullName>
    </submittedName>
</protein>
<organism evidence="1 2">
    <name type="scientific">Polyplax serrata</name>
    <name type="common">Common mouse louse</name>
    <dbReference type="NCBI Taxonomy" id="468196"/>
    <lineage>
        <taxon>Eukaryota</taxon>
        <taxon>Metazoa</taxon>
        <taxon>Ecdysozoa</taxon>
        <taxon>Arthropoda</taxon>
        <taxon>Hexapoda</taxon>
        <taxon>Insecta</taxon>
        <taxon>Pterygota</taxon>
        <taxon>Neoptera</taxon>
        <taxon>Paraneoptera</taxon>
        <taxon>Psocodea</taxon>
        <taxon>Troctomorpha</taxon>
        <taxon>Phthiraptera</taxon>
        <taxon>Anoplura</taxon>
        <taxon>Polyplacidae</taxon>
        <taxon>Polyplax</taxon>
    </lineage>
</organism>
<dbReference type="AlphaFoldDB" id="A0AAN8S0U9"/>
<accession>A0AAN8S0U9</accession>
<gene>
    <name evidence="1" type="ORF">RUM43_006880</name>
</gene>
<name>A0AAN8S0U9_POLSC</name>
<comment type="caution">
    <text evidence="1">The sequence shown here is derived from an EMBL/GenBank/DDBJ whole genome shotgun (WGS) entry which is preliminary data.</text>
</comment>
<dbReference type="Proteomes" id="UP001372834">
    <property type="component" value="Unassembled WGS sequence"/>
</dbReference>